<dbReference type="CDD" id="cd03214">
    <property type="entry name" value="ABC_Iron-Siderophores_B12_Hemin"/>
    <property type="match status" value="1"/>
</dbReference>
<dbReference type="STRING" id="549386.SAMN02927923_00954"/>
<evidence type="ECO:0000256" key="9">
    <source>
        <dbReference type="ARBA" id="ARBA00023065"/>
    </source>
</evidence>
<comment type="subcellular location">
    <subcellularLocation>
        <location evidence="1">Cell membrane</location>
        <topology evidence="1">Peripheral membrane protein</topology>
    </subcellularLocation>
</comment>
<dbReference type="InterPro" id="IPR003593">
    <property type="entry name" value="AAA+_ATPase"/>
</dbReference>
<dbReference type="Proteomes" id="UP000199569">
    <property type="component" value="Unassembled WGS sequence"/>
</dbReference>
<evidence type="ECO:0000259" key="12">
    <source>
        <dbReference type="PROSITE" id="PS50893"/>
    </source>
</evidence>
<dbReference type="SMART" id="SM00382">
    <property type="entry name" value="AAA"/>
    <property type="match status" value="1"/>
</dbReference>
<evidence type="ECO:0000313" key="13">
    <source>
        <dbReference type="EMBL" id="SCY24809.1"/>
    </source>
</evidence>
<dbReference type="InterPro" id="IPR051535">
    <property type="entry name" value="Siderophore_ABC-ATPase"/>
</dbReference>
<evidence type="ECO:0000256" key="7">
    <source>
        <dbReference type="ARBA" id="ARBA00022840"/>
    </source>
</evidence>
<dbReference type="InterPro" id="IPR027417">
    <property type="entry name" value="P-loop_NTPase"/>
</dbReference>
<sequence>MQALFRQDGTEDRTDSSGLSGPMFEMEGASVSIDGHVLLAPTSLTLKRGCVYGIIGHNGSGKSTLLKLLGRQAQPSGGSIRYAGTPVEDYGARAFARHVAYLPQQTPATTGLTVRELVRFGRYPWHGPLGRISAEDHLNVVEAMQLAQLDDLADRLVDTLSGGERQRAWIAMLVAQDSSFILLDEPTSALDLAHQIEVLRLLRNLSRSRNLGVVAILHDINMAARFCDELIALQRGRIRIQGKPDDLMRSDVLENVYGIPMEVIRHPASEAPIGFAR</sequence>
<evidence type="ECO:0000256" key="3">
    <source>
        <dbReference type="ARBA" id="ARBA00022448"/>
    </source>
</evidence>
<protein>
    <submittedName>
        <fullName evidence="13">Iron complex transport system ATP-binding protein</fullName>
    </submittedName>
</protein>
<dbReference type="FunFam" id="3.40.50.300:FF:000134">
    <property type="entry name" value="Iron-enterobactin ABC transporter ATP-binding protein"/>
    <property type="match status" value="1"/>
</dbReference>
<dbReference type="GO" id="GO:0005886">
    <property type="term" value="C:plasma membrane"/>
    <property type="evidence" value="ECO:0007669"/>
    <property type="project" value="UniProtKB-SubCell"/>
</dbReference>
<keyword evidence="8" id="KW-0408">Iron</keyword>
<keyword evidence="10" id="KW-0472">Membrane</keyword>
<dbReference type="GO" id="GO:0005524">
    <property type="term" value="F:ATP binding"/>
    <property type="evidence" value="ECO:0007669"/>
    <property type="project" value="UniProtKB-KW"/>
</dbReference>
<dbReference type="GO" id="GO:0016887">
    <property type="term" value="F:ATP hydrolysis activity"/>
    <property type="evidence" value="ECO:0007669"/>
    <property type="project" value="InterPro"/>
</dbReference>
<keyword evidence="7 13" id="KW-0067">ATP-binding</keyword>
<evidence type="ECO:0000256" key="6">
    <source>
        <dbReference type="ARBA" id="ARBA00022741"/>
    </source>
</evidence>
<dbReference type="GO" id="GO:0006826">
    <property type="term" value="P:iron ion transport"/>
    <property type="evidence" value="ECO:0007669"/>
    <property type="project" value="UniProtKB-KW"/>
</dbReference>
<name>A0A1G5ECT8_9HYPH</name>
<evidence type="ECO:0000256" key="5">
    <source>
        <dbReference type="ARBA" id="ARBA00022496"/>
    </source>
</evidence>
<proteinExistence type="inferred from homology"/>
<dbReference type="Gene3D" id="3.40.50.300">
    <property type="entry name" value="P-loop containing nucleotide triphosphate hydrolases"/>
    <property type="match status" value="1"/>
</dbReference>
<keyword evidence="4" id="KW-1003">Cell membrane</keyword>
<evidence type="ECO:0000256" key="10">
    <source>
        <dbReference type="ARBA" id="ARBA00023136"/>
    </source>
</evidence>
<reference evidence="13 14" key="1">
    <citation type="submission" date="2016-10" db="EMBL/GenBank/DDBJ databases">
        <authorList>
            <person name="de Groot N.N."/>
        </authorList>
    </citation>
    <scope>NUCLEOTIDE SEQUENCE [LARGE SCALE GENOMIC DNA]</scope>
    <source>
        <strain evidence="13 14">CGMCC 1.7666</strain>
    </source>
</reference>
<evidence type="ECO:0000256" key="4">
    <source>
        <dbReference type="ARBA" id="ARBA00022475"/>
    </source>
</evidence>
<feature type="domain" description="ABC transporter" evidence="12">
    <location>
        <begin position="24"/>
        <end position="260"/>
    </location>
</feature>
<dbReference type="PANTHER" id="PTHR42771">
    <property type="entry name" value="IRON(3+)-HYDROXAMATE IMPORT ATP-BINDING PROTEIN FHUC"/>
    <property type="match status" value="1"/>
</dbReference>
<keyword evidence="9" id="KW-0406">Ion transport</keyword>
<accession>A0A1G5ECT8</accession>
<dbReference type="EMBL" id="FMVJ01000003">
    <property type="protein sequence ID" value="SCY24809.1"/>
    <property type="molecule type" value="Genomic_DNA"/>
</dbReference>
<evidence type="ECO:0000256" key="11">
    <source>
        <dbReference type="SAM" id="MobiDB-lite"/>
    </source>
</evidence>
<keyword evidence="14" id="KW-1185">Reference proteome</keyword>
<evidence type="ECO:0000256" key="8">
    <source>
        <dbReference type="ARBA" id="ARBA00023004"/>
    </source>
</evidence>
<evidence type="ECO:0000313" key="14">
    <source>
        <dbReference type="Proteomes" id="UP000199569"/>
    </source>
</evidence>
<keyword evidence="3" id="KW-0813">Transport</keyword>
<dbReference type="AlphaFoldDB" id="A0A1G5ECT8"/>
<evidence type="ECO:0000256" key="2">
    <source>
        <dbReference type="ARBA" id="ARBA00005417"/>
    </source>
</evidence>
<dbReference type="PROSITE" id="PS50893">
    <property type="entry name" value="ABC_TRANSPORTER_2"/>
    <property type="match status" value="1"/>
</dbReference>
<organism evidence="13 14">
    <name type="scientific">Microvirga guangxiensis</name>
    <dbReference type="NCBI Taxonomy" id="549386"/>
    <lineage>
        <taxon>Bacteria</taxon>
        <taxon>Pseudomonadati</taxon>
        <taxon>Pseudomonadota</taxon>
        <taxon>Alphaproteobacteria</taxon>
        <taxon>Hyphomicrobiales</taxon>
        <taxon>Methylobacteriaceae</taxon>
        <taxon>Microvirga</taxon>
    </lineage>
</organism>
<dbReference type="PROSITE" id="PS00211">
    <property type="entry name" value="ABC_TRANSPORTER_1"/>
    <property type="match status" value="1"/>
</dbReference>
<keyword evidence="5" id="KW-0410">Iron transport</keyword>
<evidence type="ECO:0000256" key="1">
    <source>
        <dbReference type="ARBA" id="ARBA00004202"/>
    </source>
</evidence>
<dbReference type="RefSeq" id="WP_425286935.1">
    <property type="nucleotide sequence ID" value="NZ_FMVJ01000003.1"/>
</dbReference>
<keyword evidence="6" id="KW-0547">Nucleotide-binding</keyword>
<gene>
    <name evidence="13" type="ORF">SAMN02927923_00954</name>
</gene>
<feature type="region of interest" description="Disordered" evidence="11">
    <location>
        <begin position="1"/>
        <end position="21"/>
    </location>
</feature>
<comment type="similarity">
    <text evidence="2">Belongs to the ABC transporter superfamily.</text>
</comment>
<dbReference type="InterPro" id="IPR017871">
    <property type="entry name" value="ABC_transporter-like_CS"/>
</dbReference>
<dbReference type="InterPro" id="IPR003439">
    <property type="entry name" value="ABC_transporter-like_ATP-bd"/>
</dbReference>
<dbReference type="PANTHER" id="PTHR42771:SF2">
    <property type="entry name" value="IRON(3+)-HYDROXAMATE IMPORT ATP-BINDING PROTEIN FHUC"/>
    <property type="match status" value="1"/>
</dbReference>
<dbReference type="SUPFAM" id="SSF52540">
    <property type="entry name" value="P-loop containing nucleoside triphosphate hydrolases"/>
    <property type="match status" value="1"/>
</dbReference>
<dbReference type="Pfam" id="PF00005">
    <property type="entry name" value="ABC_tran"/>
    <property type="match status" value="1"/>
</dbReference>